<protein>
    <submittedName>
        <fullName evidence="2">Uncharacterized protein</fullName>
    </submittedName>
</protein>
<name>A0AAE1EBD1_9GAST</name>
<comment type="caution">
    <text evidence="2">The sequence shown here is derived from an EMBL/GenBank/DDBJ whole genome shotgun (WGS) entry which is preliminary data.</text>
</comment>
<accession>A0AAE1EBD1</accession>
<evidence type="ECO:0000313" key="2">
    <source>
        <dbReference type="EMBL" id="KAK3799768.1"/>
    </source>
</evidence>
<evidence type="ECO:0000313" key="3">
    <source>
        <dbReference type="Proteomes" id="UP001283361"/>
    </source>
</evidence>
<organism evidence="2 3">
    <name type="scientific">Elysia crispata</name>
    <name type="common">lettuce slug</name>
    <dbReference type="NCBI Taxonomy" id="231223"/>
    <lineage>
        <taxon>Eukaryota</taxon>
        <taxon>Metazoa</taxon>
        <taxon>Spiralia</taxon>
        <taxon>Lophotrochozoa</taxon>
        <taxon>Mollusca</taxon>
        <taxon>Gastropoda</taxon>
        <taxon>Heterobranchia</taxon>
        <taxon>Euthyneura</taxon>
        <taxon>Panpulmonata</taxon>
        <taxon>Sacoglossa</taxon>
        <taxon>Placobranchoidea</taxon>
        <taxon>Plakobranchidae</taxon>
        <taxon>Elysia</taxon>
    </lineage>
</organism>
<dbReference type="Proteomes" id="UP001283361">
    <property type="component" value="Unassembled WGS sequence"/>
</dbReference>
<feature type="region of interest" description="Disordered" evidence="1">
    <location>
        <begin position="48"/>
        <end position="82"/>
    </location>
</feature>
<gene>
    <name evidence="2" type="ORF">RRG08_025383</name>
</gene>
<sequence>MGSTVPWLASWGLHTDCSRFAGWQPLCPHKNLSSMELRTRMATFMSVPEPKINGTQDGNLMSAPEPKFNGTQDGNLFVRTRT</sequence>
<reference evidence="2" key="1">
    <citation type="journal article" date="2023" name="G3 (Bethesda)">
        <title>A reference genome for the long-term kleptoplast-retaining sea slug Elysia crispata morphotype clarki.</title>
        <authorList>
            <person name="Eastman K.E."/>
            <person name="Pendleton A.L."/>
            <person name="Shaikh M.A."/>
            <person name="Suttiyut T."/>
            <person name="Ogas R."/>
            <person name="Tomko P."/>
            <person name="Gavelis G."/>
            <person name="Widhalm J.R."/>
            <person name="Wisecaver J.H."/>
        </authorList>
    </citation>
    <scope>NUCLEOTIDE SEQUENCE</scope>
    <source>
        <strain evidence="2">ECLA1</strain>
    </source>
</reference>
<evidence type="ECO:0000256" key="1">
    <source>
        <dbReference type="SAM" id="MobiDB-lite"/>
    </source>
</evidence>
<proteinExistence type="predicted"/>
<dbReference type="EMBL" id="JAWDGP010000540">
    <property type="protein sequence ID" value="KAK3799768.1"/>
    <property type="molecule type" value="Genomic_DNA"/>
</dbReference>
<dbReference type="AlphaFoldDB" id="A0AAE1EBD1"/>
<keyword evidence="3" id="KW-1185">Reference proteome</keyword>